<evidence type="ECO:0000313" key="18">
    <source>
        <dbReference type="EMBL" id="TWH83412.1"/>
    </source>
</evidence>
<evidence type="ECO:0000256" key="5">
    <source>
        <dbReference type="ARBA" id="ARBA00022553"/>
    </source>
</evidence>
<evidence type="ECO:0000256" key="6">
    <source>
        <dbReference type="ARBA" id="ARBA00022679"/>
    </source>
</evidence>
<evidence type="ECO:0000256" key="9">
    <source>
        <dbReference type="ARBA" id="ARBA00022777"/>
    </source>
</evidence>
<dbReference type="CDD" id="cd00082">
    <property type="entry name" value="HisKA"/>
    <property type="match status" value="1"/>
</dbReference>
<comment type="subcellular location">
    <subcellularLocation>
        <location evidence="2">Cell membrane</location>
        <topology evidence="2">Multi-pass membrane protein</topology>
    </subcellularLocation>
</comment>
<dbReference type="InterPro" id="IPR003661">
    <property type="entry name" value="HisK_dim/P_dom"/>
</dbReference>
<keyword evidence="13 15" id="KW-0472">Membrane</keyword>
<feature type="domain" description="Histidine kinase" evidence="16">
    <location>
        <begin position="216"/>
        <end position="435"/>
    </location>
</feature>
<keyword evidence="6" id="KW-0808">Transferase</keyword>
<evidence type="ECO:0000256" key="7">
    <source>
        <dbReference type="ARBA" id="ARBA00022692"/>
    </source>
</evidence>
<dbReference type="PROSITE" id="PS50885">
    <property type="entry name" value="HAMP"/>
    <property type="match status" value="1"/>
</dbReference>
<dbReference type="InterPro" id="IPR005467">
    <property type="entry name" value="His_kinase_dom"/>
</dbReference>
<dbReference type="OrthoDB" id="9762826at2"/>
<dbReference type="PANTHER" id="PTHR45528">
    <property type="entry name" value="SENSOR HISTIDINE KINASE CPXA"/>
    <property type="match status" value="1"/>
</dbReference>
<evidence type="ECO:0000256" key="13">
    <source>
        <dbReference type="ARBA" id="ARBA00023136"/>
    </source>
</evidence>
<dbReference type="InterPro" id="IPR003660">
    <property type="entry name" value="HAMP_dom"/>
</dbReference>
<feature type="coiled-coil region" evidence="14">
    <location>
        <begin position="329"/>
        <end position="356"/>
    </location>
</feature>
<dbReference type="Gene3D" id="3.30.565.10">
    <property type="entry name" value="Histidine kinase-like ATPase, C-terminal domain"/>
    <property type="match status" value="1"/>
</dbReference>
<protein>
    <recommendedName>
        <fullName evidence="3">histidine kinase</fullName>
        <ecNumber evidence="3">2.7.13.3</ecNumber>
    </recommendedName>
</protein>
<dbReference type="Gene3D" id="6.10.340.10">
    <property type="match status" value="1"/>
</dbReference>
<keyword evidence="8" id="KW-0547">Nucleotide-binding</keyword>
<sequence>MNLKQRFLTQSILILIGTIVITGCFGFAYDYFYNILNESHATSGVGQTAVVVIEDDNIVYNSEDFTMLQIKEVLMNLSVDNDYYEYENKRYSISEENFIKQDGVTYRIITLNEVICVGDYYRSFITFVIITFLIIFVIASIIVQKQNLKNIIIPITDLKKETEKLRIGELETAITEKGYGEVRELGVAIEQLRLQLKNSIYYQQKVDENRKFLISSISHDLKTPVTSIRGYIDGVLDGVADTDEKKKYYLSNAIEKTKMINTMIEDLLLYSKLDLNQMTFEKDKVDIIKYMDSCIEECSEEFNRENKRLIFENNLSTSYFVTMDVTKFKRVVQNIMDNAKRNIEKHEGQLRIILRETNSSVIIEFKDNGKGISEHDLPHIFDRFYRADTAREVKGSSGLGLAIAKQIVEGLDGRIWAVSEIGHGASIIISLKKVRDEGVII</sequence>
<dbReference type="EC" id="2.7.13.3" evidence="3"/>
<dbReference type="AlphaFoldDB" id="A0A562JJM9"/>
<evidence type="ECO:0000256" key="2">
    <source>
        <dbReference type="ARBA" id="ARBA00004651"/>
    </source>
</evidence>
<keyword evidence="19" id="KW-1185">Reference proteome</keyword>
<dbReference type="RefSeq" id="WP_145078278.1">
    <property type="nucleotide sequence ID" value="NZ_JAYFNS010000013.1"/>
</dbReference>
<keyword evidence="14" id="KW-0175">Coiled coil</keyword>
<name>A0A562JJM9_9FIRM</name>
<comment type="caution">
    <text evidence="18">The sequence shown here is derived from an EMBL/GenBank/DDBJ whole genome shotgun (WGS) entry which is preliminary data.</text>
</comment>
<reference evidence="18 19" key="1">
    <citation type="submission" date="2019-07" db="EMBL/GenBank/DDBJ databases">
        <title>Genomic Encyclopedia of Type Strains, Phase I: the one thousand microbial genomes (KMG-I) project.</title>
        <authorList>
            <person name="Kyrpides N."/>
        </authorList>
    </citation>
    <scope>NUCLEOTIDE SEQUENCE [LARGE SCALE GENOMIC DNA]</scope>
    <source>
        <strain evidence="18 19">DSM 13558</strain>
    </source>
</reference>
<keyword evidence="9 18" id="KW-0418">Kinase</keyword>
<evidence type="ECO:0000313" key="19">
    <source>
        <dbReference type="Proteomes" id="UP000315343"/>
    </source>
</evidence>
<keyword evidence="10" id="KW-0067">ATP-binding</keyword>
<dbReference type="SUPFAM" id="SSF55874">
    <property type="entry name" value="ATPase domain of HSP90 chaperone/DNA topoisomerase II/histidine kinase"/>
    <property type="match status" value="1"/>
</dbReference>
<dbReference type="PANTHER" id="PTHR45528:SF1">
    <property type="entry name" value="SENSOR HISTIDINE KINASE CPXA"/>
    <property type="match status" value="1"/>
</dbReference>
<keyword evidence="7 15" id="KW-0812">Transmembrane</keyword>
<keyword evidence="11 15" id="KW-1133">Transmembrane helix</keyword>
<dbReference type="SUPFAM" id="SSF47384">
    <property type="entry name" value="Homodimeric domain of signal transducing histidine kinase"/>
    <property type="match status" value="1"/>
</dbReference>
<keyword evidence="12" id="KW-0902">Two-component regulatory system</keyword>
<gene>
    <name evidence="18" type="ORF">LY60_00016</name>
</gene>
<dbReference type="InterPro" id="IPR036097">
    <property type="entry name" value="HisK_dim/P_sf"/>
</dbReference>
<dbReference type="SMART" id="SM00388">
    <property type="entry name" value="HisKA"/>
    <property type="match status" value="1"/>
</dbReference>
<feature type="transmembrane region" description="Helical" evidence="15">
    <location>
        <begin position="12"/>
        <end position="32"/>
    </location>
</feature>
<dbReference type="InterPro" id="IPR004358">
    <property type="entry name" value="Sig_transdc_His_kin-like_C"/>
</dbReference>
<dbReference type="InterPro" id="IPR050398">
    <property type="entry name" value="HssS/ArlS-like"/>
</dbReference>
<dbReference type="InterPro" id="IPR003594">
    <property type="entry name" value="HATPase_dom"/>
</dbReference>
<evidence type="ECO:0000256" key="11">
    <source>
        <dbReference type="ARBA" id="ARBA00022989"/>
    </source>
</evidence>
<dbReference type="EMBL" id="VLKH01000001">
    <property type="protein sequence ID" value="TWH83412.1"/>
    <property type="molecule type" value="Genomic_DNA"/>
</dbReference>
<feature type="domain" description="HAMP" evidence="17">
    <location>
        <begin position="149"/>
        <end position="201"/>
    </location>
</feature>
<proteinExistence type="predicted"/>
<dbReference type="Gene3D" id="1.10.287.130">
    <property type="match status" value="1"/>
</dbReference>
<dbReference type="InterPro" id="IPR036890">
    <property type="entry name" value="HATPase_C_sf"/>
</dbReference>
<evidence type="ECO:0000256" key="10">
    <source>
        <dbReference type="ARBA" id="ARBA00022840"/>
    </source>
</evidence>
<keyword evidence="4" id="KW-1003">Cell membrane</keyword>
<dbReference type="Pfam" id="PF00512">
    <property type="entry name" value="HisKA"/>
    <property type="match status" value="1"/>
</dbReference>
<evidence type="ECO:0000256" key="8">
    <source>
        <dbReference type="ARBA" id="ARBA00022741"/>
    </source>
</evidence>
<dbReference type="CDD" id="cd00075">
    <property type="entry name" value="HATPase"/>
    <property type="match status" value="1"/>
</dbReference>
<evidence type="ECO:0000259" key="17">
    <source>
        <dbReference type="PROSITE" id="PS50885"/>
    </source>
</evidence>
<evidence type="ECO:0000256" key="3">
    <source>
        <dbReference type="ARBA" id="ARBA00012438"/>
    </source>
</evidence>
<comment type="catalytic activity">
    <reaction evidence="1">
        <text>ATP + protein L-histidine = ADP + protein N-phospho-L-histidine.</text>
        <dbReference type="EC" id="2.7.13.3"/>
    </reaction>
</comment>
<dbReference type="PROSITE" id="PS51257">
    <property type="entry name" value="PROKAR_LIPOPROTEIN"/>
    <property type="match status" value="1"/>
</dbReference>
<dbReference type="PRINTS" id="PR00344">
    <property type="entry name" value="BCTRLSENSOR"/>
</dbReference>
<feature type="transmembrane region" description="Helical" evidence="15">
    <location>
        <begin position="120"/>
        <end position="143"/>
    </location>
</feature>
<keyword evidence="5" id="KW-0597">Phosphoprotein</keyword>
<dbReference type="GO" id="GO:0005524">
    <property type="term" value="F:ATP binding"/>
    <property type="evidence" value="ECO:0007669"/>
    <property type="project" value="UniProtKB-KW"/>
</dbReference>
<organism evidence="18 19">
    <name type="scientific">Sedimentibacter saalensis</name>
    <dbReference type="NCBI Taxonomy" id="130788"/>
    <lineage>
        <taxon>Bacteria</taxon>
        <taxon>Bacillati</taxon>
        <taxon>Bacillota</taxon>
        <taxon>Tissierellia</taxon>
        <taxon>Sedimentibacter</taxon>
    </lineage>
</organism>
<dbReference type="SMART" id="SM00387">
    <property type="entry name" value="HATPase_c"/>
    <property type="match status" value="1"/>
</dbReference>
<dbReference type="FunFam" id="3.30.565.10:FF:000006">
    <property type="entry name" value="Sensor histidine kinase WalK"/>
    <property type="match status" value="1"/>
</dbReference>
<evidence type="ECO:0000256" key="15">
    <source>
        <dbReference type="SAM" id="Phobius"/>
    </source>
</evidence>
<evidence type="ECO:0000256" key="12">
    <source>
        <dbReference type="ARBA" id="ARBA00023012"/>
    </source>
</evidence>
<dbReference type="Proteomes" id="UP000315343">
    <property type="component" value="Unassembled WGS sequence"/>
</dbReference>
<dbReference type="GO" id="GO:0005886">
    <property type="term" value="C:plasma membrane"/>
    <property type="evidence" value="ECO:0007669"/>
    <property type="project" value="UniProtKB-SubCell"/>
</dbReference>
<accession>A0A562JJM9</accession>
<evidence type="ECO:0000256" key="14">
    <source>
        <dbReference type="SAM" id="Coils"/>
    </source>
</evidence>
<dbReference type="GO" id="GO:0000155">
    <property type="term" value="F:phosphorelay sensor kinase activity"/>
    <property type="evidence" value="ECO:0007669"/>
    <property type="project" value="InterPro"/>
</dbReference>
<evidence type="ECO:0000256" key="1">
    <source>
        <dbReference type="ARBA" id="ARBA00000085"/>
    </source>
</evidence>
<dbReference type="Pfam" id="PF02518">
    <property type="entry name" value="HATPase_c"/>
    <property type="match status" value="1"/>
</dbReference>
<evidence type="ECO:0000259" key="16">
    <source>
        <dbReference type="PROSITE" id="PS50109"/>
    </source>
</evidence>
<evidence type="ECO:0000256" key="4">
    <source>
        <dbReference type="ARBA" id="ARBA00022475"/>
    </source>
</evidence>
<dbReference type="PROSITE" id="PS50109">
    <property type="entry name" value="HIS_KIN"/>
    <property type="match status" value="1"/>
</dbReference>